<feature type="non-terminal residue" evidence="1">
    <location>
        <position position="248"/>
    </location>
</feature>
<sequence>AELDFDSARSCLLRFELHSFSLGLFTKNWKVQRYAFKFSVSKASSLHHLCSALLNLERHLETQVFSPEWPRRVGLWEFPLIALSGSEDLSPLKIIKDSLLKLADSIPIQLISQEFYSGYWPKWRRQVASCQYLYPLCELFIELETGLEFEATVSSWADYRSQWGLHVHSSFTVSMLAQCLLDLERFQASSTLRNAPLWRQRLMDLTLTDEPGRVGAIKRSIADMIQAVESVHWRSEFRRSVDHSNTNE</sequence>
<evidence type="ECO:0000313" key="2">
    <source>
        <dbReference type="Proteomes" id="UP000035740"/>
    </source>
</evidence>
<dbReference type="EMBL" id="KQ103047">
    <property type="protein sequence ID" value="KMS93412.1"/>
    <property type="molecule type" value="Genomic_DNA"/>
</dbReference>
<dbReference type="Proteomes" id="UP000035740">
    <property type="component" value="Unassembled WGS sequence"/>
</dbReference>
<protein>
    <submittedName>
        <fullName evidence="1">Uncharacterized protein</fullName>
    </submittedName>
</protein>
<dbReference type="AlphaFoldDB" id="A0A0J8B0I6"/>
<dbReference type="Gramene" id="KMS93412">
    <property type="protein sequence ID" value="KMS93412"/>
    <property type="gene ID" value="BVRB_031740"/>
</dbReference>
<evidence type="ECO:0000313" key="1">
    <source>
        <dbReference type="EMBL" id="KMS93412.1"/>
    </source>
</evidence>
<gene>
    <name evidence="1" type="ORF">BVRB_031740</name>
</gene>
<feature type="non-terminal residue" evidence="1">
    <location>
        <position position="1"/>
    </location>
</feature>
<accession>A0A0J8B0I6</accession>
<name>A0A0J8B0I6_BETVV</name>
<reference evidence="1 2" key="1">
    <citation type="journal article" date="2014" name="Nature">
        <title>The genome of the recently domesticated crop plant sugar beet (Beta vulgaris).</title>
        <authorList>
            <person name="Dohm J.C."/>
            <person name="Minoche A.E."/>
            <person name="Holtgrawe D."/>
            <person name="Capella-Gutierrez S."/>
            <person name="Zakrzewski F."/>
            <person name="Tafer H."/>
            <person name="Rupp O."/>
            <person name="Sorensen T.R."/>
            <person name="Stracke R."/>
            <person name="Reinhardt R."/>
            <person name="Goesmann A."/>
            <person name="Kraft T."/>
            <person name="Schulz B."/>
            <person name="Stadler P.F."/>
            <person name="Schmidt T."/>
            <person name="Gabaldon T."/>
            <person name="Lehrach H."/>
            <person name="Weisshaar B."/>
            <person name="Himmelbauer H."/>
        </authorList>
    </citation>
    <scope>NUCLEOTIDE SEQUENCE [LARGE SCALE GENOMIC DNA]</scope>
    <source>
        <tissue evidence="1">Taproot</tissue>
    </source>
</reference>
<keyword evidence="2" id="KW-1185">Reference proteome</keyword>
<proteinExistence type="predicted"/>
<organism evidence="1 2">
    <name type="scientific">Beta vulgaris subsp. vulgaris</name>
    <name type="common">Beet</name>
    <dbReference type="NCBI Taxonomy" id="3555"/>
    <lineage>
        <taxon>Eukaryota</taxon>
        <taxon>Viridiplantae</taxon>
        <taxon>Streptophyta</taxon>
        <taxon>Embryophyta</taxon>
        <taxon>Tracheophyta</taxon>
        <taxon>Spermatophyta</taxon>
        <taxon>Magnoliopsida</taxon>
        <taxon>eudicotyledons</taxon>
        <taxon>Gunneridae</taxon>
        <taxon>Pentapetalae</taxon>
        <taxon>Caryophyllales</taxon>
        <taxon>Chenopodiaceae</taxon>
        <taxon>Betoideae</taxon>
        <taxon>Beta</taxon>
    </lineage>
</organism>